<gene>
    <name evidence="3" type="ORF">HMPREF1318_1852</name>
</gene>
<dbReference type="GO" id="GO:0008610">
    <property type="term" value="P:lipid biosynthetic process"/>
    <property type="evidence" value="ECO:0007669"/>
    <property type="project" value="TreeGrafter"/>
</dbReference>
<dbReference type="RefSeq" id="WP_008731907.1">
    <property type="nucleotide sequence ID" value="NZ_AKFT01000128.1"/>
</dbReference>
<dbReference type="eggNOG" id="COG3208">
    <property type="taxonomic scope" value="Bacteria"/>
</dbReference>
<dbReference type="Gene3D" id="3.40.50.1820">
    <property type="entry name" value="alpha/beta hydrolase"/>
    <property type="match status" value="1"/>
</dbReference>
<dbReference type="PANTHER" id="PTHR11487:SF0">
    <property type="entry name" value="S-ACYL FATTY ACID SYNTHASE THIOESTERASE, MEDIUM CHAIN"/>
    <property type="match status" value="1"/>
</dbReference>
<dbReference type="AlphaFoldDB" id="J1HC35"/>
<feature type="domain" description="Thioesterase" evidence="2">
    <location>
        <begin position="22"/>
        <end position="243"/>
    </location>
</feature>
<dbReference type="Proteomes" id="UP000002941">
    <property type="component" value="Unassembled WGS sequence"/>
</dbReference>
<keyword evidence="4" id="KW-1185">Reference proteome</keyword>
<dbReference type="InterPro" id="IPR012223">
    <property type="entry name" value="TEII"/>
</dbReference>
<dbReference type="PANTHER" id="PTHR11487">
    <property type="entry name" value="THIOESTERASE"/>
    <property type="match status" value="1"/>
</dbReference>
<comment type="caution">
    <text evidence="3">The sequence shown here is derived from an EMBL/GenBank/DDBJ whole genome shotgun (WGS) entry which is preliminary data.</text>
</comment>
<dbReference type="InterPro" id="IPR029058">
    <property type="entry name" value="AB_hydrolase_fold"/>
</dbReference>
<sequence length="253" mass="27343">MTVMVRRGAFPFVAERGGGLLVFCFHHAGGNASAYRGWVGAAPRVNAIPVELPGKATRMRERWVADFSQLCRQFAGEILQLAAGAPFALYGHSMGAALAYQTAACLQEIHRTPPEAVVIAARQAPGETIEGEYRSSMGLDALREELEAVGGTPPEILADDDIMNLLLTGIQRDYVLHEDFRHASTVLSCPILAFAGEQDPTVTPGMLSRWSRFTSGRFAMKVLPGGHFFPLDADAGFLGELADGIEEITREIV</sequence>
<proteinExistence type="inferred from homology"/>
<evidence type="ECO:0000313" key="3">
    <source>
        <dbReference type="EMBL" id="EJF43270.1"/>
    </source>
</evidence>
<evidence type="ECO:0000259" key="2">
    <source>
        <dbReference type="Pfam" id="PF00975"/>
    </source>
</evidence>
<dbReference type="InterPro" id="IPR001031">
    <property type="entry name" value="Thioesterase"/>
</dbReference>
<comment type="similarity">
    <text evidence="1">Belongs to the thioesterase family.</text>
</comment>
<dbReference type="OrthoDB" id="4169718at2"/>
<organism evidence="3 4">
    <name type="scientific">Actinomyces massiliensis F0489</name>
    <dbReference type="NCBI Taxonomy" id="1125718"/>
    <lineage>
        <taxon>Bacteria</taxon>
        <taxon>Bacillati</taxon>
        <taxon>Actinomycetota</taxon>
        <taxon>Actinomycetes</taxon>
        <taxon>Actinomycetales</taxon>
        <taxon>Actinomycetaceae</taxon>
        <taxon>Actinomyces</taxon>
    </lineage>
</organism>
<dbReference type="PATRIC" id="fig|1125718.3.peg.1669"/>
<dbReference type="EMBL" id="AKFT01000128">
    <property type="protein sequence ID" value="EJF43270.1"/>
    <property type="molecule type" value="Genomic_DNA"/>
</dbReference>
<name>J1HC35_9ACTO</name>
<dbReference type="Pfam" id="PF00975">
    <property type="entry name" value="Thioesterase"/>
    <property type="match status" value="1"/>
</dbReference>
<reference evidence="3 4" key="1">
    <citation type="submission" date="2012-05" db="EMBL/GenBank/DDBJ databases">
        <authorList>
            <person name="Harkins D.M."/>
            <person name="Madupu R."/>
            <person name="Durkin A.S."/>
            <person name="Torralba M."/>
            <person name="Methe B."/>
            <person name="Sutton G.G."/>
            <person name="Nelson K.E."/>
        </authorList>
    </citation>
    <scope>NUCLEOTIDE SEQUENCE [LARGE SCALE GENOMIC DNA]</scope>
    <source>
        <strain evidence="3 4">F0489</strain>
    </source>
</reference>
<accession>J1HC35</accession>
<evidence type="ECO:0000313" key="4">
    <source>
        <dbReference type="Proteomes" id="UP000002941"/>
    </source>
</evidence>
<protein>
    <submittedName>
        <fullName evidence="3">Thioesterase domain protein</fullName>
    </submittedName>
</protein>
<dbReference type="SUPFAM" id="SSF53474">
    <property type="entry name" value="alpha/beta-Hydrolases"/>
    <property type="match status" value="1"/>
</dbReference>
<evidence type="ECO:0000256" key="1">
    <source>
        <dbReference type="ARBA" id="ARBA00007169"/>
    </source>
</evidence>